<dbReference type="Proteomes" id="UP000261520">
    <property type="component" value="Unplaced"/>
</dbReference>
<sequence>MADSRQPEDGTPQWSPSAGQEAPSPLGANGYSSSFRTCQTAPIMSSGPYAARENGFNGDLTGAHAITAEQVSARIVQEVTAEAVAVLKGEQESQRLPSVCVALSLTVSPLPLFPEEETMEALTAEYEEEEVEEDSAEAALDEQWSGDEPEPDSPQPEPLEQAQASGQAQDEHEAAASAASDSSRSLEEEEEEAEGEESLDTGLSCPLLPCMHALQCLI</sequence>
<feature type="compositionally biased region" description="Acidic residues" evidence="1">
    <location>
        <begin position="187"/>
        <end position="199"/>
    </location>
</feature>
<accession>A0A3B3ZYD2</accession>
<evidence type="ECO:0000256" key="1">
    <source>
        <dbReference type="SAM" id="MobiDB-lite"/>
    </source>
</evidence>
<proteinExistence type="predicted"/>
<evidence type="ECO:0000313" key="2">
    <source>
        <dbReference type="Ensembl" id="ENSPMGP00000009525.1"/>
    </source>
</evidence>
<name>A0A3B3ZYD2_9GOBI</name>
<reference evidence="2" key="2">
    <citation type="submission" date="2025-09" db="UniProtKB">
        <authorList>
            <consortium name="Ensembl"/>
        </authorList>
    </citation>
    <scope>IDENTIFICATION</scope>
</reference>
<evidence type="ECO:0000313" key="3">
    <source>
        <dbReference type="Proteomes" id="UP000261520"/>
    </source>
</evidence>
<keyword evidence="3" id="KW-1185">Reference proteome</keyword>
<protein>
    <submittedName>
        <fullName evidence="2">Uncharacterized protein</fullName>
    </submittedName>
</protein>
<dbReference type="AlphaFoldDB" id="A0A3B3ZYD2"/>
<organism evidence="2 3">
    <name type="scientific">Periophthalmus magnuspinnatus</name>
    <dbReference type="NCBI Taxonomy" id="409849"/>
    <lineage>
        <taxon>Eukaryota</taxon>
        <taxon>Metazoa</taxon>
        <taxon>Chordata</taxon>
        <taxon>Craniata</taxon>
        <taxon>Vertebrata</taxon>
        <taxon>Euteleostomi</taxon>
        <taxon>Actinopterygii</taxon>
        <taxon>Neopterygii</taxon>
        <taxon>Teleostei</taxon>
        <taxon>Neoteleostei</taxon>
        <taxon>Acanthomorphata</taxon>
        <taxon>Gobiaria</taxon>
        <taxon>Gobiiformes</taxon>
        <taxon>Gobioidei</taxon>
        <taxon>Gobiidae</taxon>
        <taxon>Oxudercinae</taxon>
        <taxon>Periophthalmus</taxon>
    </lineage>
</organism>
<dbReference type="Ensembl" id="ENSPMGT00000010158.1">
    <property type="protein sequence ID" value="ENSPMGP00000009525.1"/>
    <property type="gene ID" value="ENSPMGG00000007897.1"/>
</dbReference>
<feature type="region of interest" description="Disordered" evidence="1">
    <location>
        <begin position="1"/>
        <end position="33"/>
    </location>
</feature>
<dbReference type="STRING" id="409849.ENSPMGP00000009525"/>
<reference evidence="2" key="1">
    <citation type="submission" date="2025-08" db="UniProtKB">
        <authorList>
            <consortium name="Ensembl"/>
        </authorList>
    </citation>
    <scope>IDENTIFICATION</scope>
</reference>
<feature type="compositionally biased region" description="Acidic residues" evidence="1">
    <location>
        <begin position="116"/>
        <end position="151"/>
    </location>
</feature>
<feature type="region of interest" description="Disordered" evidence="1">
    <location>
        <begin position="116"/>
        <end position="205"/>
    </location>
</feature>